<gene>
    <name evidence="2" type="ORF">EJB05_34044</name>
</gene>
<keyword evidence="1" id="KW-1133">Transmembrane helix</keyword>
<dbReference type="EMBL" id="RWGY01000029">
    <property type="protein sequence ID" value="TVU17981.1"/>
    <property type="molecule type" value="Genomic_DNA"/>
</dbReference>
<dbReference type="AlphaFoldDB" id="A0A5J9U4F2"/>
<reference evidence="2 3" key="1">
    <citation type="journal article" date="2019" name="Sci. Rep.">
        <title>A high-quality genome of Eragrostis curvula grass provides insights into Poaceae evolution and supports new strategies to enhance forage quality.</title>
        <authorList>
            <person name="Carballo J."/>
            <person name="Santos B.A.C.M."/>
            <person name="Zappacosta D."/>
            <person name="Garbus I."/>
            <person name="Selva J.P."/>
            <person name="Gallo C.A."/>
            <person name="Diaz A."/>
            <person name="Albertini E."/>
            <person name="Caccamo M."/>
            <person name="Echenique V."/>
        </authorList>
    </citation>
    <scope>NUCLEOTIDE SEQUENCE [LARGE SCALE GENOMIC DNA]</scope>
    <source>
        <strain evidence="3">cv. Victoria</strain>
        <tissue evidence="2">Leaf</tissue>
    </source>
</reference>
<proteinExistence type="predicted"/>
<accession>A0A5J9U4F2</accession>
<dbReference type="Gramene" id="TVU17981">
    <property type="protein sequence ID" value="TVU17981"/>
    <property type="gene ID" value="EJB05_34044"/>
</dbReference>
<sequence length="70" mass="7862">MCIAYAPPANDFVAIYLEFFLLIDLFIMLAMQVKIQLEEDMSTLQIQASINVGPKESSVSTYTLMNLIIS</sequence>
<keyword evidence="3" id="KW-1185">Reference proteome</keyword>
<evidence type="ECO:0000256" key="1">
    <source>
        <dbReference type="SAM" id="Phobius"/>
    </source>
</evidence>
<feature type="transmembrane region" description="Helical" evidence="1">
    <location>
        <begin position="12"/>
        <end position="31"/>
    </location>
</feature>
<evidence type="ECO:0000313" key="2">
    <source>
        <dbReference type="EMBL" id="TVU17981.1"/>
    </source>
</evidence>
<keyword evidence="1" id="KW-0472">Membrane</keyword>
<organism evidence="2 3">
    <name type="scientific">Eragrostis curvula</name>
    <name type="common">weeping love grass</name>
    <dbReference type="NCBI Taxonomy" id="38414"/>
    <lineage>
        <taxon>Eukaryota</taxon>
        <taxon>Viridiplantae</taxon>
        <taxon>Streptophyta</taxon>
        <taxon>Embryophyta</taxon>
        <taxon>Tracheophyta</taxon>
        <taxon>Spermatophyta</taxon>
        <taxon>Magnoliopsida</taxon>
        <taxon>Liliopsida</taxon>
        <taxon>Poales</taxon>
        <taxon>Poaceae</taxon>
        <taxon>PACMAD clade</taxon>
        <taxon>Chloridoideae</taxon>
        <taxon>Eragrostideae</taxon>
        <taxon>Eragrostidinae</taxon>
        <taxon>Eragrostis</taxon>
    </lineage>
</organism>
<evidence type="ECO:0000313" key="3">
    <source>
        <dbReference type="Proteomes" id="UP000324897"/>
    </source>
</evidence>
<comment type="caution">
    <text evidence="2">The sequence shown here is derived from an EMBL/GenBank/DDBJ whole genome shotgun (WGS) entry which is preliminary data.</text>
</comment>
<feature type="non-terminal residue" evidence="2">
    <location>
        <position position="70"/>
    </location>
</feature>
<name>A0A5J9U4F2_9POAL</name>
<protein>
    <submittedName>
        <fullName evidence="2">Uncharacterized protein</fullName>
    </submittedName>
</protein>
<keyword evidence="1" id="KW-0812">Transmembrane</keyword>
<dbReference type="Proteomes" id="UP000324897">
    <property type="component" value="Chromosome 7"/>
</dbReference>